<evidence type="ECO:0000256" key="1">
    <source>
        <dbReference type="SAM" id="SignalP"/>
    </source>
</evidence>
<evidence type="ECO:0000313" key="3">
    <source>
        <dbReference type="Proteomes" id="UP000837801"/>
    </source>
</evidence>
<dbReference type="EMBL" id="CAKXYY010000003">
    <property type="protein sequence ID" value="CAH2351152.1"/>
    <property type="molecule type" value="Genomic_DNA"/>
</dbReference>
<feature type="chain" id="PRO_5040291120" evidence="1">
    <location>
        <begin position="18"/>
        <end position="210"/>
    </location>
</feature>
<keyword evidence="1" id="KW-0732">Signal</keyword>
<feature type="signal peptide" evidence="1">
    <location>
        <begin position="1"/>
        <end position="17"/>
    </location>
</feature>
<gene>
    <name evidence="2" type="ORF">CLIB1423_03S00474</name>
</gene>
<comment type="caution">
    <text evidence="2">The sequence shown here is derived from an EMBL/GenBank/DDBJ whole genome shotgun (WGS) entry which is preliminary data.</text>
</comment>
<sequence>MASIPILLLSLFCLVAGQIDNYYFYSVPSGDYGTTDVDHKYVQAVVEEKDTLYFFLGTKANATILTCDDGLSLCNVTFEGSNFSIVVEDGLIVGKIGHETEYTILQQDLDVYIDGYEFHCQKHIKDPIQYSSTNCAIFQGVIKEWTSTSAPFTLMAELVPSNSTEGQVVVNPKKIKLPTASTEPERRLGGSSSYHINSRLYLLAIFAALF</sequence>
<accession>A0A9P0QM94</accession>
<keyword evidence="3" id="KW-1185">Reference proteome</keyword>
<dbReference type="Proteomes" id="UP000837801">
    <property type="component" value="Unassembled WGS sequence"/>
</dbReference>
<reference evidence="2" key="1">
    <citation type="submission" date="2022-03" db="EMBL/GenBank/DDBJ databases">
        <authorList>
            <person name="Legras J.-L."/>
            <person name="Devillers H."/>
            <person name="Grondin C."/>
        </authorList>
    </citation>
    <scope>NUCLEOTIDE SEQUENCE</scope>
    <source>
        <strain evidence="2">CLIB 1423</strain>
    </source>
</reference>
<proteinExistence type="predicted"/>
<dbReference type="AlphaFoldDB" id="A0A9P0QM94"/>
<name>A0A9P0QM94_9ASCO</name>
<organism evidence="2 3">
    <name type="scientific">[Candida] railenensis</name>
    <dbReference type="NCBI Taxonomy" id="45579"/>
    <lineage>
        <taxon>Eukaryota</taxon>
        <taxon>Fungi</taxon>
        <taxon>Dikarya</taxon>
        <taxon>Ascomycota</taxon>
        <taxon>Saccharomycotina</taxon>
        <taxon>Pichiomycetes</taxon>
        <taxon>Debaryomycetaceae</taxon>
        <taxon>Kurtzmaniella</taxon>
    </lineage>
</organism>
<evidence type="ECO:0000313" key="2">
    <source>
        <dbReference type="EMBL" id="CAH2351152.1"/>
    </source>
</evidence>
<protein>
    <submittedName>
        <fullName evidence="2">Uncharacterized protein</fullName>
    </submittedName>
</protein>